<keyword evidence="2" id="KW-0479">Metal-binding</keyword>
<evidence type="ECO:0000313" key="7">
    <source>
        <dbReference type="Proteomes" id="UP000436181"/>
    </source>
</evidence>
<dbReference type="NCBIfam" id="NF005914">
    <property type="entry name" value="PRK07907.1"/>
    <property type="match status" value="1"/>
</dbReference>
<keyword evidence="7" id="KW-1185">Reference proteome</keyword>
<evidence type="ECO:0000256" key="2">
    <source>
        <dbReference type="ARBA" id="ARBA00022723"/>
    </source>
</evidence>
<dbReference type="InterPro" id="IPR051458">
    <property type="entry name" value="Cyt/Met_Dipeptidase"/>
</dbReference>
<dbReference type="Pfam" id="PF01546">
    <property type="entry name" value="Peptidase_M20"/>
    <property type="match status" value="1"/>
</dbReference>
<dbReference type="RefSeq" id="WP_151844640.1">
    <property type="nucleotide sequence ID" value="NZ_WBZJ01000003.1"/>
</dbReference>
<sequence>MNNTPQTNNQTNTQPHQPLSPERARELITQRMPELKKNLSELVAFHSIHSVPELQEHNDGAATWTIEHFTAAGVPVHGHTTTDGSTSVIGVRDAAPGYPTVMLYSHFDVQPAGVESEWTSDPWTLSERDGRWYGRGTADCKGHVAMHLAVLDAMNALIEEGHEELAKIGIRVVVEGSEERGGYGLEDLLESNPELFQADTFLIADSGNDELGVPSVCTALRGSATLTLTVDTINQPMHSGQFGGAAPDALLELIRIISTFHDADGLVAIDGLTPTERWEGTGPDAATFCRNAGTVDGVSMLGASRGFAPNDLTVMNPSITVTGLDSLSVEDAVNAVPGRAAAHVSLRVPPGREPEECLELLIAHINKVGAQAHGRVSIERGSLAEPFRADTSGPALAELTGALSDSYGKPAVEVASGGSIPLTNKLLAHYPDAELALFGIEEPTCRIHSADESVHPDEIRDIAVAELLFMARTAARVRESGAGAEA</sequence>
<evidence type="ECO:0000256" key="1">
    <source>
        <dbReference type="ARBA" id="ARBA00022670"/>
    </source>
</evidence>
<dbReference type="PANTHER" id="PTHR43270:SF12">
    <property type="entry name" value="SUCCINYL-DIAMINOPIMELATE DESUCCINYLASE"/>
    <property type="match status" value="1"/>
</dbReference>
<feature type="domain" description="Peptidase M20 dimerisation" evidence="5">
    <location>
        <begin position="219"/>
        <end position="371"/>
    </location>
</feature>
<keyword evidence="1" id="KW-0645">Protease</keyword>
<organism evidence="6 7">
    <name type="scientific">Corynebacterium zhongnanshanii</name>
    <dbReference type="NCBI Taxonomy" id="2768834"/>
    <lineage>
        <taxon>Bacteria</taxon>
        <taxon>Bacillati</taxon>
        <taxon>Actinomycetota</taxon>
        <taxon>Actinomycetes</taxon>
        <taxon>Mycobacteriales</taxon>
        <taxon>Corynebacteriaceae</taxon>
        <taxon>Corynebacterium</taxon>
    </lineage>
</organism>
<evidence type="ECO:0000256" key="4">
    <source>
        <dbReference type="SAM" id="MobiDB-lite"/>
    </source>
</evidence>
<dbReference type="InterPro" id="IPR011650">
    <property type="entry name" value="Peptidase_M20_dimer"/>
</dbReference>
<evidence type="ECO:0000259" key="5">
    <source>
        <dbReference type="Pfam" id="PF07687"/>
    </source>
</evidence>
<feature type="compositionally biased region" description="Low complexity" evidence="4">
    <location>
        <begin position="1"/>
        <end position="17"/>
    </location>
</feature>
<comment type="caution">
    <text evidence="6">The sequence shown here is derived from an EMBL/GenBank/DDBJ whole genome shotgun (WGS) entry which is preliminary data.</text>
</comment>
<keyword evidence="3" id="KW-0378">Hydrolase</keyword>
<dbReference type="Gene3D" id="3.40.630.10">
    <property type="entry name" value="Zn peptidases"/>
    <property type="match status" value="1"/>
</dbReference>
<proteinExistence type="predicted"/>
<evidence type="ECO:0000313" key="6">
    <source>
        <dbReference type="EMBL" id="KAB3519870.1"/>
    </source>
</evidence>
<dbReference type="Pfam" id="PF07687">
    <property type="entry name" value="M20_dimer"/>
    <property type="match status" value="1"/>
</dbReference>
<feature type="region of interest" description="Disordered" evidence="4">
    <location>
        <begin position="1"/>
        <end position="21"/>
    </location>
</feature>
<dbReference type="EMBL" id="WBZJ01000003">
    <property type="protein sequence ID" value="KAB3519870.1"/>
    <property type="molecule type" value="Genomic_DNA"/>
</dbReference>
<dbReference type="InterPro" id="IPR002933">
    <property type="entry name" value="Peptidase_M20"/>
</dbReference>
<dbReference type="PANTHER" id="PTHR43270">
    <property type="entry name" value="BETA-ALA-HIS DIPEPTIDASE"/>
    <property type="match status" value="1"/>
</dbReference>
<evidence type="ECO:0000256" key="3">
    <source>
        <dbReference type="ARBA" id="ARBA00022801"/>
    </source>
</evidence>
<protein>
    <submittedName>
        <fullName evidence="6">Dipeptidase</fullName>
    </submittedName>
</protein>
<reference evidence="6 7" key="1">
    <citation type="submission" date="2019-10" db="EMBL/GenBank/DDBJ databases">
        <title>Corynebacterium sp novel species isolated from the respiratory tract of Marmot.</title>
        <authorList>
            <person name="Zhang G."/>
        </authorList>
    </citation>
    <scope>NUCLEOTIDE SEQUENCE [LARGE SCALE GENOMIC DNA]</scope>
    <source>
        <strain evidence="6 7">336</strain>
    </source>
</reference>
<name>A0ABQ6VCB7_9CORY</name>
<accession>A0ABQ6VCB7</accession>
<dbReference type="SUPFAM" id="SSF53187">
    <property type="entry name" value="Zn-dependent exopeptidases"/>
    <property type="match status" value="1"/>
</dbReference>
<gene>
    <name evidence="6" type="ORF">F8377_08135</name>
</gene>
<dbReference type="Proteomes" id="UP000436181">
    <property type="component" value="Unassembled WGS sequence"/>
</dbReference>
<dbReference type="Gene3D" id="3.30.70.360">
    <property type="match status" value="1"/>
</dbReference>